<organism evidence="1 2">
    <name type="scientific">Papaver somniferum</name>
    <name type="common">Opium poppy</name>
    <dbReference type="NCBI Taxonomy" id="3469"/>
    <lineage>
        <taxon>Eukaryota</taxon>
        <taxon>Viridiplantae</taxon>
        <taxon>Streptophyta</taxon>
        <taxon>Embryophyta</taxon>
        <taxon>Tracheophyta</taxon>
        <taxon>Spermatophyta</taxon>
        <taxon>Magnoliopsida</taxon>
        <taxon>Ranunculales</taxon>
        <taxon>Papaveraceae</taxon>
        <taxon>Papaveroideae</taxon>
        <taxon>Papaver</taxon>
    </lineage>
</organism>
<evidence type="ECO:0000313" key="2">
    <source>
        <dbReference type="Proteomes" id="UP000316621"/>
    </source>
</evidence>
<reference evidence="1 2" key="1">
    <citation type="journal article" date="2018" name="Science">
        <title>The opium poppy genome and morphinan production.</title>
        <authorList>
            <person name="Guo L."/>
            <person name="Winzer T."/>
            <person name="Yang X."/>
            <person name="Li Y."/>
            <person name="Ning Z."/>
            <person name="He Z."/>
            <person name="Teodor R."/>
            <person name="Lu Y."/>
            <person name="Bowser T.A."/>
            <person name="Graham I.A."/>
            <person name="Ye K."/>
        </authorList>
    </citation>
    <scope>NUCLEOTIDE SEQUENCE [LARGE SCALE GENOMIC DNA]</scope>
    <source>
        <strain evidence="2">cv. HN1</strain>
        <tissue evidence="1">Leaves</tissue>
    </source>
</reference>
<keyword evidence="2" id="KW-1185">Reference proteome</keyword>
<evidence type="ECO:0000313" key="1">
    <source>
        <dbReference type="EMBL" id="RZC62409.1"/>
    </source>
</evidence>
<dbReference type="STRING" id="3469.A0A4Y7JRN4"/>
<dbReference type="PANTHER" id="PTHR36702:SF1">
    <property type="entry name" value="HOLLIDAY JUNCTION RESOLVASE"/>
    <property type="match status" value="1"/>
</dbReference>
<dbReference type="EMBL" id="CM010719">
    <property type="protein sequence ID" value="RZC62409.1"/>
    <property type="molecule type" value="Genomic_DNA"/>
</dbReference>
<protein>
    <submittedName>
        <fullName evidence="1">Uncharacterized protein</fullName>
    </submittedName>
</protein>
<gene>
    <name evidence="1" type="ORF">C5167_024161</name>
</gene>
<dbReference type="Pfam" id="PF14868">
    <property type="entry name" value="DUF4487"/>
    <property type="match status" value="1"/>
</dbReference>
<proteinExistence type="predicted"/>
<sequence length="1152" mass="128606">MKISAIYHHYGLTDSPKHKHASTWSSRHNSVSLRHYLSESGSFESSLLAMDDDVNSPKEVILNSEVEEKVDMMDEGQQEKVSSEVLESRIHMINQLGDSILSETSELASLFERLTILWEDSTGSDMPQCVLNRSILHVAAKYVEVDVSGCLEQFVSFGIKASDWCCKHLKLILISIEESQEETGSSTYIQLSWECQYYAQSYVVLYAQYKDTAISGEFIMDLLSFFVAAFSALIRSPIIERNVLVLVERYVSECLNVAKVSISEFKRIQSSTSSELLKVTQLILDASVRLCRTYSQALNLDSYCDIVMRTEDEEQSSLEREKLDSVNLVINLVKCTVDQLGELGLLATVGGGSLVKILNVSWKGVVGLLQLGKGVLVSKINVSDIIMKLISLATESLRCASGCWSSSKVSKEDITSSEAKRIFFPVKFYLLNAFRLSSLYTSEAVKVYSEIGLFVLMISAFGISLSKETSRLRAPSEALAEILEPASMLLLLTLLNSAEVKQDTVLQILDSLFPEESFPSTSFDSGENNTNLRIPGDEIFTVNGQTMPKARILMLGRVALFLNLLKHSPCIREGTRLGFSKKLGWLFDSVIEEEAYSSILALHIPVLHGSGTVPQLTWQPMLSFFMHALKIFMIVECSSSLGCREVEYFLLENFLHPHFIVSEIITELWCFIVRHADIEIVNEIIDKLCVLFKFVASSSELRLMKCDHPLRKMAKSICRILTHTPNGTTDRAYNYIINDIGNALSPTLSSFMYMTLLNEGFPLHLLTNDLKKLAVQRIISAYVGYIEENKEKLVLVDNMSKSSSSSFRLGEPVYAMSSVLHCLDSQISVADYLKTLNFASSVVRGYRSAKTDSSKEDYCELLNQIIGIVSSMKHLNACNQMKEVIVELHSLFVSTGDAGSAAVASLLEDGNTSGCLYRCKPNLSLLMAGLGDIEIVESEDSKTSTALWELYHMLLRERHWAFSHLAIAGFGHFASHTSCNQLWRFLPQDAALSFDIETGNEKDEDRFMFELKAFLEKEVALLVIEPCTTEQLAMLVKEGLVLKETVRRIILGNVEREEDTEIMMEIDNADTGGEKLASTKKRKLLSLPDEIGEGMALLQRGLKFMGDGLALWQQQQQHISSMNHQEQFLVHFSQLEDAITSLIGLAAGVGNG</sequence>
<dbReference type="Proteomes" id="UP000316621">
    <property type="component" value="Chromosome 5"/>
</dbReference>
<dbReference type="OMA" id="FWILANN"/>
<accession>A0A4Y7JRN4</accession>
<name>A0A4Y7JRN4_PAPSO</name>
<dbReference type="InterPro" id="IPR027902">
    <property type="entry name" value="DUF4487"/>
</dbReference>
<dbReference type="Gramene" id="RZC62409">
    <property type="protein sequence ID" value="RZC62409"/>
    <property type="gene ID" value="C5167_024161"/>
</dbReference>
<dbReference type="PANTHER" id="PTHR36702">
    <property type="entry name" value="HOLLIDAY JUNCTION RESOLVASE"/>
    <property type="match status" value="1"/>
</dbReference>
<dbReference type="AlphaFoldDB" id="A0A4Y7JRN4"/>